<gene>
    <name evidence="3" type="ORF">JQS30_16285</name>
</gene>
<protein>
    <recommendedName>
        <fullName evidence="5">WXG100 family type VII secretion target</fullName>
    </recommendedName>
</protein>
<feature type="transmembrane region" description="Helical" evidence="2">
    <location>
        <begin position="295"/>
        <end position="316"/>
    </location>
</feature>
<reference evidence="3" key="1">
    <citation type="submission" date="2021-02" db="EMBL/GenBank/DDBJ databases">
        <title>Natronoglycomyces albus gen. nov., sp. nov, a haloalkaliphilic actinobacterium from a soda solonchak soil.</title>
        <authorList>
            <person name="Sorokin D.Y."/>
            <person name="Khijniak T.V."/>
            <person name="Zakharycheva A.P."/>
            <person name="Boueva O.V."/>
            <person name="Ariskina E.V."/>
            <person name="Hahnke R.L."/>
            <person name="Bunk B."/>
            <person name="Sproer C."/>
            <person name="Schumann P."/>
            <person name="Evtushenko L.I."/>
            <person name="Kublanov I.V."/>
        </authorList>
    </citation>
    <scope>NUCLEOTIDE SEQUENCE</scope>
    <source>
        <strain evidence="3">DSM 106290</strain>
    </source>
</reference>
<evidence type="ECO:0000313" key="3">
    <source>
        <dbReference type="EMBL" id="QSB05286.1"/>
    </source>
</evidence>
<keyword evidence="2" id="KW-0472">Membrane</keyword>
<accession>A0A895XRU6</accession>
<dbReference type="RefSeq" id="WP_213171291.1">
    <property type="nucleotide sequence ID" value="NZ_CP070496.1"/>
</dbReference>
<evidence type="ECO:0000256" key="2">
    <source>
        <dbReference type="SAM" id="Phobius"/>
    </source>
</evidence>
<feature type="region of interest" description="Disordered" evidence="1">
    <location>
        <begin position="355"/>
        <end position="375"/>
    </location>
</feature>
<evidence type="ECO:0000313" key="4">
    <source>
        <dbReference type="Proteomes" id="UP000662939"/>
    </source>
</evidence>
<dbReference type="EMBL" id="CP070496">
    <property type="protein sequence ID" value="QSB05286.1"/>
    <property type="molecule type" value="Genomic_DNA"/>
</dbReference>
<name>A0A895XRU6_9ACTN</name>
<dbReference type="Proteomes" id="UP000662939">
    <property type="component" value="Chromosome"/>
</dbReference>
<sequence>MSGFSVDQEALEKVGASLRRQAEYCHEAVTYLGRHNSYQHSEGIINVLNKASEDLHYQVEDWLKTAAMYCFEEAANRIDGALRTYRHSDEEAAADMDAAIELIGSGGELVLTPATIPSDFRDRYDATDALRQPRDYRDHPDYAYSPAKLDHISFASGARAVVHHGTSIAASLGAMDGPWDIYELFAKPMCGDWAQIKTNAEVMEHLAGFVRQLAENLQALRVGTAQVWTGNAASLFDEYLYRLETTLARSAETFTKASEVYNLAAEAMANKRQEMTFLFEQIFDLGLSLVFAAKAAAATAMTPLVLATGGALLAIVRRLITTLRNAVTLKNRAELEAIEDAEDLTDLGLVDTSGNALPKLPTPDEAGSAMTHLPG</sequence>
<dbReference type="InterPro" id="IPR036689">
    <property type="entry name" value="ESAT-6-like_sf"/>
</dbReference>
<evidence type="ECO:0008006" key="5">
    <source>
        <dbReference type="Google" id="ProtNLM"/>
    </source>
</evidence>
<keyword evidence="4" id="KW-1185">Reference proteome</keyword>
<keyword evidence="2" id="KW-0812">Transmembrane</keyword>
<dbReference type="SUPFAM" id="SSF140453">
    <property type="entry name" value="EsxAB dimer-like"/>
    <property type="match status" value="1"/>
</dbReference>
<dbReference type="KEGG" id="nav:JQS30_16285"/>
<dbReference type="AlphaFoldDB" id="A0A895XRU6"/>
<organism evidence="3 4">
    <name type="scientific">Natronoglycomyces albus</name>
    <dbReference type="NCBI Taxonomy" id="2811108"/>
    <lineage>
        <taxon>Bacteria</taxon>
        <taxon>Bacillati</taxon>
        <taxon>Actinomycetota</taxon>
        <taxon>Actinomycetes</taxon>
        <taxon>Glycomycetales</taxon>
        <taxon>Glycomycetaceae</taxon>
        <taxon>Natronoglycomyces</taxon>
    </lineage>
</organism>
<proteinExistence type="predicted"/>
<evidence type="ECO:0000256" key="1">
    <source>
        <dbReference type="SAM" id="MobiDB-lite"/>
    </source>
</evidence>
<keyword evidence="2" id="KW-1133">Transmembrane helix</keyword>